<dbReference type="GO" id="GO:0004345">
    <property type="term" value="F:glucose-6-phosphate dehydrogenase activity"/>
    <property type="evidence" value="ECO:0007669"/>
    <property type="project" value="InterPro"/>
</dbReference>
<dbReference type="Proteomes" id="UP001152755">
    <property type="component" value="Unassembled WGS sequence"/>
</dbReference>
<gene>
    <name evidence="3" type="ORF">NVS88_06595</name>
</gene>
<evidence type="ECO:0000259" key="2">
    <source>
        <dbReference type="Pfam" id="PF02781"/>
    </source>
</evidence>
<organism evidence="3 4">
    <name type="scientific">Speluncibacter jeojiensis</name>
    <dbReference type="NCBI Taxonomy" id="2710754"/>
    <lineage>
        <taxon>Bacteria</taxon>
        <taxon>Bacillati</taxon>
        <taxon>Actinomycetota</taxon>
        <taxon>Actinomycetes</taxon>
        <taxon>Mycobacteriales</taxon>
        <taxon>Speluncibacteraceae</taxon>
        <taxon>Speluncibacter</taxon>
    </lineage>
</organism>
<feature type="domain" description="Glucose-6-phosphate dehydrogenase C-terminal" evidence="2">
    <location>
        <begin position="25"/>
        <end position="79"/>
    </location>
</feature>
<comment type="caution">
    <text evidence="3">The sequence shown here is derived from an EMBL/GenBank/DDBJ whole genome shotgun (WGS) entry which is preliminary data.</text>
</comment>
<dbReference type="InterPro" id="IPR022675">
    <property type="entry name" value="G6P_DH_C"/>
</dbReference>
<evidence type="ECO:0000313" key="3">
    <source>
        <dbReference type="EMBL" id="MDG3014222.1"/>
    </source>
</evidence>
<protein>
    <recommendedName>
        <fullName evidence="2">Glucose-6-phosphate dehydrogenase C-terminal domain-containing protein</fullName>
    </recommendedName>
</protein>
<proteinExistence type="predicted"/>
<dbReference type="GO" id="GO:0050661">
    <property type="term" value="F:NADP binding"/>
    <property type="evidence" value="ECO:0007669"/>
    <property type="project" value="InterPro"/>
</dbReference>
<keyword evidence="4" id="KW-1185">Reference proteome</keyword>
<dbReference type="Pfam" id="PF02781">
    <property type="entry name" value="G6PD_C"/>
    <property type="match status" value="1"/>
</dbReference>
<dbReference type="Gene3D" id="3.30.360.10">
    <property type="entry name" value="Dihydrodipicolinate Reductase, domain 2"/>
    <property type="match status" value="1"/>
</dbReference>
<reference evidence="3" key="1">
    <citation type="submission" date="2022-08" db="EMBL/GenBank/DDBJ databases">
        <title>Genome analysis of Corynebacteriales strain.</title>
        <authorList>
            <person name="Lee S.D."/>
        </authorList>
    </citation>
    <scope>NUCLEOTIDE SEQUENCE</scope>
    <source>
        <strain evidence="3">D3-21</strain>
    </source>
</reference>
<dbReference type="SUPFAM" id="SSF55347">
    <property type="entry name" value="Glyceraldehyde-3-phosphate dehydrogenase-like, C-terminal domain"/>
    <property type="match status" value="1"/>
</dbReference>
<dbReference type="RefSeq" id="WP_332519473.1">
    <property type="nucleotide sequence ID" value="NZ_JANRHA010000003.1"/>
</dbReference>
<accession>A0A9X4LZT5</accession>
<evidence type="ECO:0000313" key="4">
    <source>
        <dbReference type="Proteomes" id="UP001152755"/>
    </source>
</evidence>
<feature type="region of interest" description="Disordered" evidence="1">
    <location>
        <begin position="1"/>
        <end position="27"/>
    </location>
</feature>
<dbReference type="EMBL" id="JANRHA010000003">
    <property type="protein sequence ID" value="MDG3014222.1"/>
    <property type="molecule type" value="Genomic_DNA"/>
</dbReference>
<dbReference type="GO" id="GO:0006006">
    <property type="term" value="P:glucose metabolic process"/>
    <property type="evidence" value="ECO:0007669"/>
    <property type="project" value="InterPro"/>
</dbReference>
<name>A0A9X4LZT5_9ACTN</name>
<evidence type="ECO:0000256" key="1">
    <source>
        <dbReference type="SAM" id="MobiDB-lite"/>
    </source>
</evidence>
<sequence>MVGDTFGTLFPVTLSAPPPPPGLPAYGRPLRDGFCGDPTLCVRGDEAEQAWRVVAPVLSTWSRGLVPLAEYPSGSSGPAGGAGS</sequence>
<dbReference type="AlphaFoldDB" id="A0A9X4LZT5"/>